<dbReference type="PRINTS" id="PR01210">
    <property type="entry name" value="GGTRANSPTASE"/>
</dbReference>
<protein>
    <submittedName>
        <fullName evidence="2">Transferase</fullName>
    </submittedName>
</protein>
<comment type="caution">
    <text evidence="2">The sequence shown here is derived from an EMBL/GenBank/DDBJ whole genome shotgun (WGS) entry which is preliminary data.</text>
</comment>
<dbReference type="EMBL" id="WWEQ01000038">
    <property type="protein sequence ID" value="MYM20154.1"/>
    <property type="molecule type" value="Genomic_DNA"/>
</dbReference>
<feature type="region of interest" description="Disordered" evidence="1">
    <location>
        <begin position="362"/>
        <end position="399"/>
    </location>
</feature>
<dbReference type="AlphaFoldDB" id="A0A6N9H9F1"/>
<dbReference type="InterPro" id="IPR029055">
    <property type="entry name" value="Ntn_hydrolases_N"/>
</dbReference>
<dbReference type="GO" id="GO:0016740">
    <property type="term" value="F:transferase activity"/>
    <property type="evidence" value="ECO:0007669"/>
    <property type="project" value="UniProtKB-KW"/>
</dbReference>
<organism evidence="2 3">
    <name type="scientific">Brevibacterium rongguiense</name>
    <dbReference type="NCBI Taxonomy" id="2695267"/>
    <lineage>
        <taxon>Bacteria</taxon>
        <taxon>Bacillati</taxon>
        <taxon>Actinomycetota</taxon>
        <taxon>Actinomycetes</taxon>
        <taxon>Micrococcales</taxon>
        <taxon>Brevibacteriaceae</taxon>
        <taxon>Brevibacterium</taxon>
    </lineage>
</organism>
<dbReference type="InterPro" id="IPR052896">
    <property type="entry name" value="GGT-like_enzyme"/>
</dbReference>
<name>A0A6N9H9F1_9MICO</name>
<dbReference type="PANTHER" id="PTHR43881">
    <property type="entry name" value="GAMMA-GLUTAMYLTRANSPEPTIDASE (AFU_ORTHOLOGUE AFUA_4G13580)"/>
    <property type="match status" value="1"/>
</dbReference>
<evidence type="ECO:0000256" key="1">
    <source>
        <dbReference type="SAM" id="MobiDB-lite"/>
    </source>
</evidence>
<keyword evidence="2" id="KW-0808">Transferase</keyword>
<dbReference type="Proteomes" id="UP000469215">
    <property type="component" value="Unassembled WGS sequence"/>
</dbReference>
<dbReference type="SUPFAM" id="SSF56235">
    <property type="entry name" value="N-terminal nucleophile aminohydrolases (Ntn hydrolases)"/>
    <property type="match status" value="1"/>
</dbReference>
<dbReference type="InterPro" id="IPR043138">
    <property type="entry name" value="GGT_lsub"/>
</dbReference>
<sequence>MPFTAPPDFTTRPTLRGDFGMTASTHWLATASGQAVLERGGNAFDAAVASAFVLHVVEPHLNGPGGDMTGIFATASAPAPTVLMGQGAAPAGATIAHYAGLGLAEVPGAGALAAAVPAAVDAWLLLLAEHGTWELGDVLAYAIHYAQEGHPIVANVAATIERVRALFAEHWPTSAEQWMPGGRVPEAGEVVGNPAYAQVLRELVATGEGLPTRAERIAAARTEWRTGRVAQEIAEFVREPHMHADGGEYAGVVGREDLAGEQARFEAPVSIEFRGYEIAKIGPWGQGPVLLQALRILDGFDDEHLDPSTELGAHTVLEALKLALADREAHYGDAHGRDPQLLDWLLSEEYAATRRGLIGEKASAAFRPGTRPRGKAGPSAGAGSAGGDSAAEAPGGFAPPLLTRAQWEAGGAASGAHLGVGEPTRQRGDGADETSADGTHRGDTCHLDVVDRWGNMIAATPSGGWLQSSPTIPGLGFCLGTRLQMTWLDADSPSALEPGTRPRTTLSPTLVSKGGVPIMALGTPGGDQQDQWQLLLVLRLLVGGYEPQEAIDAPALHTTAMPSSFYPRVWEPAGAVVEDRLGEEVIAGLRARGHAVTQVGDWDLGRLSVVTRDPETGQLSAAANPRGAQGYAAGR</sequence>
<dbReference type="Pfam" id="PF01019">
    <property type="entry name" value="G_glu_transpept"/>
    <property type="match status" value="1"/>
</dbReference>
<reference evidence="2 3" key="1">
    <citation type="submission" date="2020-01" db="EMBL/GenBank/DDBJ databases">
        <authorList>
            <person name="Deng T."/>
        </authorList>
    </citation>
    <scope>NUCLEOTIDE SEQUENCE [LARGE SCALE GENOMIC DNA]</scope>
    <source>
        <strain evidence="2 3">5221</strain>
    </source>
</reference>
<dbReference type="RefSeq" id="WP_160953577.1">
    <property type="nucleotide sequence ID" value="NZ_WWEQ01000038.1"/>
</dbReference>
<dbReference type="PANTHER" id="PTHR43881:SF1">
    <property type="entry name" value="GAMMA-GLUTAMYLTRANSPEPTIDASE (AFU_ORTHOLOGUE AFUA_4G13580)"/>
    <property type="match status" value="1"/>
</dbReference>
<feature type="region of interest" description="Disordered" evidence="1">
    <location>
        <begin position="414"/>
        <end position="444"/>
    </location>
</feature>
<evidence type="ECO:0000313" key="3">
    <source>
        <dbReference type="Proteomes" id="UP000469215"/>
    </source>
</evidence>
<proteinExistence type="predicted"/>
<dbReference type="Gene3D" id="1.10.246.130">
    <property type="match status" value="1"/>
</dbReference>
<gene>
    <name evidence="2" type="ORF">GSY69_09280</name>
</gene>
<dbReference type="Gene3D" id="3.60.20.40">
    <property type="match status" value="1"/>
</dbReference>
<evidence type="ECO:0000313" key="2">
    <source>
        <dbReference type="EMBL" id="MYM20154.1"/>
    </source>
</evidence>
<feature type="compositionally biased region" description="Low complexity" evidence="1">
    <location>
        <begin position="376"/>
        <end position="396"/>
    </location>
</feature>
<accession>A0A6N9H9F1</accession>
<dbReference type="InterPro" id="IPR043137">
    <property type="entry name" value="GGT_ssub_C"/>
</dbReference>
<keyword evidence="3" id="KW-1185">Reference proteome</keyword>